<evidence type="ECO:0000313" key="1">
    <source>
        <dbReference type="EMBL" id="CAB4041491.1"/>
    </source>
</evidence>
<sequence>MKKFDTQKFVADLMQQQWENVYFFAETPNAKWEIWKMLFLEVHAPLQNKKIRTRRVPWITSSIKELINTRDKLKRKAIITNLENDWLSYQRTRNKVNIELRNARKDYYSTKIAGDKSNTKEAWKTINSLLGRQNKPTIVNELIV</sequence>
<dbReference type="OrthoDB" id="416454at2759"/>
<dbReference type="PANTHER" id="PTHR47510:SF3">
    <property type="entry name" value="ENDO_EXONUCLEASE_PHOSPHATASE DOMAIN-CONTAINING PROTEIN"/>
    <property type="match status" value="1"/>
</dbReference>
<organism evidence="1 2">
    <name type="scientific">Paramuricea clavata</name>
    <name type="common">Red gorgonian</name>
    <name type="synonym">Violescent sea-whip</name>
    <dbReference type="NCBI Taxonomy" id="317549"/>
    <lineage>
        <taxon>Eukaryota</taxon>
        <taxon>Metazoa</taxon>
        <taxon>Cnidaria</taxon>
        <taxon>Anthozoa</taxon>
        <taxon>Octocorallia</taxon>
        <taxon>Malacalcyonacea</taxon>
        <taxon>Plexauridae</taxon>
        <taxon>Paramuricea</taxon>
    </lineage>
</organism>
<dbReference type="Proteomes" id="UP001152795">
    <property type="component" value="Unassembled WGS sequence"/>
</dbReference>
<name>A0A7D9M001_PARCT</name>
<dbReference type="AlphaFoldDB" id="A0A7D9M001"/>
<protein>
    <submittedName>
        <fullName evidence="1">Uncharacterized protein</fullName>
    </submittedName>
</protein>
<gene>
    <name evidence="1" type="ORF">PACLA_8A032018</name>
</gene>
<comment type="caution">
    <text evidence="1">The sequence shown here is derived from an EMBL/GenBank/DDBJ whole genome shotgun (WGS) entry which is preliminary data.</text>
</comment>
<proteinExistence type="predicted"/>
<reference evidence="1" key="1">
    <citation type="submission" date="2020-04" db="EMBL/GenBank/DDBJ databases">
        <authorList>
            <person name="Alioto T."/>
            <person name="Alioto T."/>
            <person name="Gomez Garrido J."/>
        </authorList>
    </citation>
    <scope>NUCLEOTIDE SEQUENCE</scope>
    <source>
        <strain evidence="1">A484AB</strain>
    </source>
</reference>
<dbReference type="PANTHER" id="PTHR47510">
    <property type="entry name" value="REVERSE TRANSCRIPTASE DOMAIN-CONTAINING PROTEIN"/>
    <property type="match status" value="1"/>
</dbReference>
<evidence type="ECO:0000313" key="2">
    <source>
        <dbReference type="Proteomes" id="UP001152795"/>
    </source>
</evidence>
<accession>A0A7D9M001</accession>
<keyword evidence="2" id="KW-1185">Reference proteome</keyword>
<dbReference type="EMBL" id="CACRXK020028406">
    <property type="protein sequence ID" value="CAB4041491.1"/>
    <property type="molecule type" value="Genomic_DNA"/>
</dbReference>